<keyword evidence="5" id="KW-1185">Reference proteome</keyword>
<name>I0JJL4_HALH3</name>
<feature type="binding site" evidence="2">
    <location>
        <position position="67"/>
    </location>
    <ligand>
        <name>substrate</name>
    </ligand>
</feature>
<feature type="binding site" evidence="2">
    <location>
        <position position="143"/>
    </location>
    <ligand>
        <name>acetyl-CoA</name>
        <dbReference type="ChEBI" id="CHEBI:57288"/>
    </ligand>
</feature>
<accession>I0JJL4</accession>
<dbReference type="NCBIfam" id="TIGR03570">
    <property type="entry name" value="NeuD_NnaD"/>
    <property type="match status" value="1"/>
</dbReference>
<protein>
    <submittedName>
        <fullName evidence="4">Probable acetyltransferase EpsM</fullName>
    </submittedName>
</protein>
<dbReference type="KEGG" id="hhd:HBHAL_1971"/>
<dbReference type="PANTHER" id="PTHR43300:SF7">
    <property type="entry name" value="UDP-N-ACETYLBACILLOSAMINE N-ACETYLTRANSFERASE"/>
    <property type="match status" value="1"/>
</dbReference>
<evidence type="ECO:0000313" key="5">
    <source>
        <dbReference type="Proteomes" id="UP000007397"/>
    </source>
</evidence>
<dbReference type="SUPFAM" id="SSF51161">
    <property type="entry name" value="Trimeric LpxA-like enzymes"/>
    <property type="match status" value="1"/>
</dbReference>
<dbReference type="RefSeq" id="WP_014642236.1">
    <property type="nucleotide sequence ID" value="NC_017668.1"/>
</dbReference>
<dbReference type="STRING" id="866895.HBHAL_1971"/>
<feature type="domain" description="PglD N-terminal" evidence="3">
    <location>
        <begin position="3"/>
        <end position="78"/>
    </location>
</feature>
<dbReference type="InterPro" id="IPR020019">
    <property type="entry name" value="AcTrfase_PglD-like"/>
</dbReference>
<reference evidence="4 5" key="1">
    <citation type="journal article" date="2013" name="Environ. Microbiol.">
        <title>Chloride and organic osmolytes: a hybrid strategy to cope with elevated salinities by the moderately halophilic, chloride-dependent bacterium Halobacillus halophilus.</title>
        <authorList>
            <person name="Saum S.H."/>
            <person name="Pfeiffer F."/>
            <person name="Palm P."/>
            <person name="Rampp M."/>
            <person name="Schuster S.C."/>
            <person name="Muller V."/>
            <person name="Oesterhelt D."/>
        </authorList>
    </citation>
    <scope>NUCLEOTIDE SEQUENCE [LARGE SCALE GENOMIC DNA]</scope>
    <source>
        <strain evidence="5">ATCC 35676 / DSM 2266 / JCM 20832 / KCTC 3685 / LMG 17431 / NBRC 102448 / NCIMB 2269</strain>
    </source>
</reference>
<sequence length="217" mass="23057">MEIILIGDGGHSKVIQDIIIAENKHKIVAVLDEKYLGIHKENGIIYGPFTNLNQLNNQDSRVLIAIGNNQIRKKIVREIKLDENQFISVIHPSAIISPSAKIAPGTVVMPNAVINANAVIHSHCIINTGVIVEHDCTIFNYSHLSPRVTLTGNVTVGEGANIGAATTAIPGVTIGEWSVIGAGATVIRDIPGYQKAVGCPAKVMNAEVQVQPLKGGV</sequence>
<dbReference type="PANTHER" id="PTHR43300">
    <property type="entry name" value="ACETYLTRANSFERASE"/>
    <property type="match status" value="1"/>
</dbReference>
<evidence type="ECO:0000256" key="1">
    <source>
        <dbReference type="PIRSR" id="PIRSR620019-1"/>
    </source>
</evidence>
<dbReference type="InterPro" id="IPR050179">
    <property type="entry name" value="Trans_hexapeptide_repeat"/>
</dbReference>
<feature type="site" description="Increases basicity of active site His" evidence="1">
    <location>
        <position position="135"/>
    </location>
</feature>
<dbReference type="Gene3D" id="2.160.10.10">
    <property type="entry name" value="Hexapeptide repeat proteins"/>
    <property type="match status" value="1"/>
</dbReference>
<dbReference type="eggNOG" id="COG0110">
    <property type="taxonomic scope" value="Bacteria"/>
</dbReference>
<dbReference type="Gene3D" id="3.40.50.20">
    <property type="match status" value="1"/>
</dbReference>
<dbReference type="Pfam" id="PF17836">
    <property type="entry name" value="PglD_N"/>
    <property type="match status" value="1"/>
</dbReference>
<dbReference type="CDD" id="cd03360">
    <property type="entry name" value="LbH_AT_putative"/>
    <property type="match status" value="1"/>
</dbReference>
<evidence type="ECO:0000259" key="3">
    <source>
        <dbReference type="Pfam" id="PF17836"/>
    </source>
</evidence>
<feature type="active site" description="Proton acceptor" evidence="1">
    <location>
        <position position="134"/>
    </location>
</feature>
<dbReference type="PATRIC" id="fig|866895.3.peg.977"/>
<organism evidence="4 5">
    <name type="scientific">Halobacillus halophilus (strain ATCC 35676 / DSM 2266 / JCM 20832 / KCTC 3685 / LMG 17431 / NBRC 102448 / NCIMB 2269)</name>
    <name type="common">Sporosarcina halophila</name>
    <dbReference type="NCBI Taxonomy" id="866895"/>
    <lineage>
        <taxon>Bacteria</taxon>
        <taxon>Bacillati</taxon>
        <taxon>Bacillota</taxon>
        <taxon>Bacilli</taxon>
        <taxon>Bacillales</taxon>
        <taxon>Bacillaceae</taxon>
        <taxon>Halobacillus</taxon>
    </lineage>
</organism>
<dbReference type="Proteomes" id="UP000007397">
    <property type="component" value="Chromosome"/>
</dbReference>
<dbReference type="InterPro" id="IPR011004">
    <property type="entry name" value="Trimer_LpxA-like_sf"/>
</dbReference>
<dbReference type="AlphaFoldDB" id="I0JJL4"/>
<evidence type="ECO:0000256" key="2">
    <source>
        <dbReference type="PIRSR" id="PIRSR620019-2"/>
    </source>
</evidence>
<evidence type="ECO:0000313" key="4">
    <source>
        <dbReference type="EMBL" id="CCG44332.1"/>
    </source>
</evidence>
<proteinExistence type="predicted"/>
<gene>
    <name evidence="4" type="primary">epsM</name>
    <name evidence="4" type="ordered locus">HBHAL_1971</name>
</gene>
<dbReference type="InterPro" id="IPR041561">
    <property type="entry name" value="PglD_N"/>
</dbReference>
<dbReference type="EMBL" id="HE717023">
    <property type="protein sequence ID" value="CCG44332.1"/>
    <property type="molecule type" value="Genomic_DNA"/>
</dbReference>
<dbReference type="HOGENOM" id="CLU_081811_2_0_9"/>